<feature type="domain" description="Reverse transcriptase" evidence="1">
    <location>
        <begin position="1"/>
        <end position="196"/>
    </location>
</feature>
<dbReference type="Proteomes" id="UP001623348">
    <property type="component" value="Unassembled WGS sequence"/>
</dbReference>
<name>A0ABC9XP71_GRUJA</name>
<dbReference type="PANTHER" id="PTHR33332">
    <property type="entry name" value="REVERSE TRANSCRIPTASE DOMAIN-CONTAINING PROTEIN"/>
    <property type="match status" value="1"/>
</dbReference>
<dbReference type="AlphaFoldDB" id="A0ABC9XP71"/>
<gene>
    <name evidence="2" type="ORF">GRJ2_002416400</name>
</gene>
<reference evidence="2 3" key="1">
    <citation type="submission" date="2024-06" db="EMBL/GenBank/DDBJ databases">
        <title>The draft genome of Grus japonensis, version 3.</title>
        <authorList>
            <person name="Nabeshima K."/>
            <person name="Suzuki S."/>
            <person name="Onuma M."/>
        </authorList>
    </citation>
    <scope>NUCLEOTIDE SEQUENCE [LARGE SCALE GENOMIC DNA]</scope>
    <source>
        <strain evidence="2 3">451A</strain>
    </source>
</reference>
<dbReference type="InterPro" id="IPR000477">
    <property type="entry name" value="RT_dom"/>
</dbReference>
<evidence type="ECO:0000313" key="3">
    <source>
        <dbReference type="Proteomes" id="UP001623348"/>
    </source>
</evidence>
<proteinExistence type="predicted"/>
<dbReference type="EMBL" id="BAAFJT010000023">
    <property type="protein sequence ID" value="GAB0199510.1"/>
    <property type="molecule type" value="Genomic_DNA"/>
</dbReference>
<keyword evidence="3" id="KW-1185">Reference proteome</keyword>
<dbReference type="PROSITE" id="PS50878">
    <property type="entry name" value="RT_POL"/>
    <property type="match status" value="1"/>
</dbReference>
<sequence>MESKLASTYSFTFWLRDSYERSCLTNLISFYDKVTHLVDEGKAVDVVYLHFSKAFDIISHSILREKSAAHSSARRTLCWVTNGLDGRAQRIVVDGVKSSWRRVTSGLPQGSVLGPFLFNILIKRLDKGIGRTLRKLADDTTLGGSVDLPEGRRALQRDLDRLDRWIKANYMRFNKAQCRALHLGHNHPGRHYGLGEEWLESCPAEKDLGGLANSWLSMSRQRAQMAKAANSILACISNRVASRTRAAIVTPYSALLETFCYFNPIFVIYPKHKYKLGREWIESNPKEVVLGDEKLNMSRQCALAAQKADRTPLGVLRPALGSPGQEGHGAVGASPEEAMKMI</sequence>
<accession>A0ABC9XP71</accession>
<evidence type="ECO:0000259" key="1">
    <source>
        <dbReference type="PROSITE" id="PS50878"/>
    </source>
</evidence>
<organism evidence="2 3">
    <name type="scientific">Grus japonensis</name>
    <name type="common">Japanese crane</name>
    <name type="synonym">Red-crowned crane</name>
    <dbReference type="NCBI Taxonomy" id="30415"/>
    <lineage>
        <taxon>Eukaryota</taxon>
        <taxon>Metazoa</taxon>
        <taxon>Chordata</taxon>
        <taxon>Craniata</taxon>
        <taxon>Vertebrata</taxon>
        <taxon>Euteleostomi</taxon>
        <taxon>Archelosauria</taxon>
        <taxon>Archosauria</taxon>
        <taxon>Dinosauria</taxon>
        <taxon>Saurischia</taxon>
        <taxon>Theropoda</taxon>
        <taxon>Coelurosauria</taxon>
        <taxon>Aves</taxon>
        <taxon>Neognathae</taxon>
        <taxon>Neoaves</taxon>
        <taxon>Gruiformes</taxon>
        <taxon>Gruidae</taxon>
        <taxon>Grus</taxon>
    </lineage>
</organism>
<protein>
    <submittedName>
        <fullName evidence="2">Mitochondrial enolase superfamily member 1</fullName>
    </submittedName>
</protein>
<evidence type="ECO:0000313" key="2">
    <source>
        <dbReference type="EMBL" id="GAB0199510.1"/>
    </source>
</evidence>
<dbReference type="Pfam" id="PF00078">
    <property type="entry name" value="RVT_1"/>
    <property type="match status" value="1"/>
</dbReference>
<comment type="caution">
    <text evidence="2">The sequence shown here is derived from an EMBL/GenBank/DDBJ whole genome shotgun (WGS) entry which is preliminary data.</text>
</comment>